<evidence type="ECO:0000313" key="2">
    <source>
        <dbReference type="EMBL" id="CAL4076019.1"/>
    </source>
</evidence>
<comment type="caution">
    <text evidence="2">The sequence shown here is derived from an EMBL/GenBank/DDBJ whole genome shotgun (WGS) entry which is preliminary data.</text>
</comment>
<feature type="compositionally biased region" description="Basic and acidic residues" evidence="1">
    <location>
        <begin position="57"/>
        <end position="66"/>
    </location>
</feature>
<name>A0AAV2QA36_MEGNR</name>
<evidence type="ECO:0000256" key="1">
    <source>
        <dbReference type="SAM" id="MobiDB-lite"/>
    </source>
</evidence>
<feature type="region of interest" description="Disordered" evidence="1">
    <location>
        <begin position="90"/>
        <end position="135"/>
    </location>
</feature>
<sequence>MVVQQVLGEQRAVTAPSHTPENDPMLQKLPPPKATEYVAAFSSRPRIVRTPPSSAAVERELSRASDTRPISGTVRVMSGPDAEIWTMREAEEQPVQRHSRASLRSTAPTEPAHTTPRSVLPPISRTNHFYTRTPL</sequence>
<organism evidence="2 3">
    <name type="scientific">Meganyctiphanes norvegica</name>
    <name type="common">Northern krill</name>
    <name type="synonym">Thysanopoda norvegica</name>
    <dbReference type="NCBI Taxonomy" id="48144"/>
    <lineage>
        <taxon>Eukaryota</taxon>
        <taxon>Metazoa</taxon>
        <taxon>Ecdysozoa</taxon>
        <taxon>Arthropoda</taxon>
        <taxon>Crustacea</taxon>
        <taxon>Multicrustacea</taxon>
        <taxon>Malacostraca</taxon>
        <taxon>Eumalacostraca</taxon>
        <taxon>Eucarida</taxon>
        <taxon>Euphausiacea</taxon>
        <taxon>Euphausiidae</taxon>
        <taxon>Meganyctiphanes</taxon>
    </lineage>
</organism>
<protein>
    <submittedName>
        <fullName evidence="2">Uncharacterized protein</fullName>
    </submittedName>
</protein>
<evidence type="ECO:0000313" key="3">
    <source>
        <dbReference type="Proteomes" id="UP001497623"/>
    </source>
</evidence>
<keyword evidence="3" id="KW-1185">Reference proteome</keyword>
<reference evidence="2 3" key="1">
    <citation type="submission" date="2024-05" db="EMBL/GenBank/DDBJ databases">
        <authorList>
            <person name="Wallberg A."/>
        </authorList>
    </citation>
    <scope>NUCLEOTIDE SEQUENCE [LARGE SCALE GENOMIC DNA]</scope>
</reference>
<feature type="region of interest" description="Disordered" evidence="1">
    <location>
        <begin position="50"/>
        <end position="77"/>
    </location>
</feature>
<accession>A0AAV2QA36</accession>
<feature type="compositionally biased region" description="Polar residues" evidence="1">
    <location>
        <begin position="124"/>
        <end position="135"/>
    </location>
</feature>
<gene>
    <name evidence="2" type="ORF">MNOR_LOCUS10037</name>
</gene>
<proteinExistence type="predicted"/>
<dbReference type="AlphaFoldDB" id="A0AAV2QA36"/>
<feature type="region of interest" description="Disordered" evidence="1">
    <location>
        <begin position="1"/>
        <end position="30"/>
    </location>
</feature>
<dbReference type="EMBL" id="CAXKWB010004978">
    <property type="protein sequence ID" value="CAL4076019.1"/>
    <property type="molecule type" value="Genomic_DNA"/>
</dbReference>
<dbReference type="Proteomes" id="UP001497623">
    <property type="component" value="Unassembled WGS sequence"/>
</dbReference>